<evidence type="ECO:0000256" key="1">
    <source>
        <dbReference type="SAM" id="MobiDB-lite"/>
    </source>
</evidence>
<name>A0AAV5MQC9_9ROSI</name>
<feature type="region of interest" description="Disordered" evidence="1">
    <location>
        <begin position="1"/>
        <end position="43"/>
    </location>
</feature>
<accession>A0AAV5MQC9</accession>
<dbReference type="AlphaFoldDB" id="A0AAV5MQC9"/>
<dbReference type="Proteomes" id="UP001054252">
    <property type="component" value="Unassembled WGS sequence"/>
</dbReference>
<keyword evidence="3" id="KW-1185">Reference proteome</keyword>
<organism evidence="2 3">
    <name type="scientific">Rubroshorea leprosula</name>
    <dbReference type="NCBI Taxonomy" id="152421"/>
    <lineage>
        <taxon>Eukaryota</taxon>
        <taxon>Viridiplantae</taxon>
        <taxon>Streptophyta</taxon>
        <taxon>Embryophyta</taxon>
        <taxon>Tracheophyta</taxon>
        <taxon>Spermatophyta</taxon>
        <taxon>Magnoliopsida</taxon>
        <taxon>eudicotyledons</taxon>
        <taxon>Gunneridae</taxon>
        <taxon>Pentapetalae</taxon>
        <taxon>rosids</taxon>
        <taxon>malvids</taxon>
        <taxon>Malvales</taxon>
        <taxon>Dipterocarpaceae</taxon>
        <taxon>Rubroshorea</taxon>
    </lineage>
</organism>
<sequence length="378" mass="42130">MSNKETLSIGGNEEVRALEYGDVDVTSESSGSERTKEGVGGSEMAEVEGEGVLINVLEVEGRNERCYDFEADIVAKVREYESELGTRDSLGYLVETYKIPPRILIRPAGVKEKACSTPRDHWMPMHAHYLAAGLRFPIPELLVGLLLDYSVRLTQLAPNAMRKAKKANQNKYSLNSDEEEEVGKLVTEEGDSINIMYLTSSDVIEVAELYGPSSLSEGGWPFLRSQGRSQRLQRMAREGGAGKELVPSTSAGAQYVLPRPEFKRKGSEDIELLQRKKKVVEQEVKRDEVVEFVPRPPFIKLEPKVREAEVRAPGKGKELVPPFSFHSSLFDDKNTTAAKRFLNSTLPKVDRNQASKEVLTHVGATVVRHALEVCKVVW</sequence>
<dbReference type="EMBL" id="BPVZ01000396">
    <property type="protein sequence ID" value="GKV50782.1"/>
    <property type="molecule type" value="Genomic_DNA"/>
</dbReference>
<protein>
    <submittedName>
        <fullName evidence="2">Uncharacterized protein</fullName>
    </submittedName>
</protein>
<evidence type="ECO:0000313" key="2">
    <source>
        <dbReference type="EMBL" id="GKV50782.1"/>
    </source>
</evidence>
<comment type="caution">
    <text evidence="2">The sequence shown here is derived from an EMBL/GenBank/DDBJ whole genome shotgun (WGS) entry which is preliminary data.</text>
</comment>
<proteinExistence type="predicted"/>
<evidence type="ECO:0000313" key="3">
    <source>
        <dbReference type="Proteomes" id="UP001054252"/>
    </source>
</evidence>
<gene>
    <name evidence="2" type="ORF">SLEP1_g57477</name>
</gene>
<reference evidence="2 3" key="1">
    <citation type="journal article" date="2021" name="Commun. Biol.">
        <title>The genome of Shorea leprosula (Dipterocarpaceae) highlights the ecological relevance of drought in aseasonal tropical rainforests.</title>
        <authorList>
            <person name="Ng K.K.S."/>
            <person name="Kobayashi M.J."/>
            <person name="Fawcett J.A."/>
            <person name="Hatakeyama M."/>
            <person name="Paape T."/>
            <person name="Ng C.H."/>
            <person name="Ang C.C."/>
            <person name="Tnah L.H."/>
            <person name="Lee C.T."/>
            <person name="Nishiyama T."/>
            <person name="Sese J."/>
            <person name="O'Brien M.J."/>
            <person name="Copetti D."/>
            <person name="Mohd Noor M.I."/>
            <person name="Ong R.C."/>
            <person name="Putra M."/>
            <person name="Sireger I.Z."/>
            <person name="Indrioko S."/>
            <person name="Kosugi Y."/>
            <person name="Izuno A."/>
            <person name="Isagi Y."/>
            <person name="Lee S.L."/>
            <person name="Shimizu K.K."/>
        </authorList>
    </citation>
    <scope>NUCLEOTIDE SEQUENCE [LARGE SCALE GENOMIC DNA]</scope>
    <source>
        <strain evidence="2">214</strain>
    </source>
</reference>